<dbReference type="PANTHER" id="PTHR33428">
    <property type="entry name" value="CHLOROPHYLLASE-2, CHLOROPLASTIC"/>
    <property type="match status" value="1"/>
</dbReference>
<dbReference type="Proteomes" id="UP000824890">
    <property type="component" value="Unassembled WGS sequence"/>
</dbReference>
<protein>
    <recommendedName>
        <fullName evidence="3">Chlorophyllase</fullName>
    </recommendedName>
</protein>
<dbReference type="Pfam" id="PF07224">
    <property type="entry name" value="Chlorophyllase"/>
    <property type="match status" value="1"/>
</dbReference>
<organism evidence="1 2">
    <name type="scientific">Brassica napus</name>
    <name type="common">Rape</name>
    <dbReference type="NCBI Taxonomy" id="3708"/>
    <lineage>
        <taxon>Eukaryota</taxon>
        <taxon>Viridiplantae</taxon>
        <taxon>Streptophyta</taxon>
        <taxon>Embryophyta</taxon>
        <taxon>Tracheophyta</taxon>
        <taxon>Spermatophyta</taxon>
        <taxon>Magnoliopsida</taxon>
        <taxon>eudicotyledons</taxon>
        <taxon>Gunneridae</taxon>
        <taxon>Pentapetalae</taxon>
        <taxon>rosids</taxon>
        <taxon>malvids</taxon>
        <taxon>Brassicales</taxon>
        <taxon>Brassicaceae</taxon>
        <taxon>Brassiceae</taxon>
        <taxon>Brassica</taxon>
    </lineage>
</organism>
<dbReference type="Gene3D" id="3.40.50.1820">
    <property type="entry name" value="alpha/beta hydrolase"/>
    <property type="match status" value="1"/>
</dbReference>
<gene>
    <name evidence="1" type="ORF">HID58_048495</name>
</gene>
<dbReference type="PANTHER" id="PTHR33428:SF2">
    <property type="entry name" value="CHLOROPHYLLASE-2"/>
    <property type="match status" value="1"/>
</dbReference>
<keyword evidence="2" id="KW-1185">Reference proteome</keyword>
<dbReference type="InterPro" id="IPR029058">
    <property type="entry name" value="AB_hydrolase_fold"/>
</dbReference>
<sequence>MSSSSSRNAFVDGKYKPDLLTVDLASRCRCYKTTPSSSLTPPSLLSSQVAFGGNAGGGRRISGGDAPPWLPSLQLILLPAYVACLFLWLHCHRSADTMDEIKSTAEIIDWLSVGLNHFLPPQVTPNLSKFALTGHSRGGKTAFAVALKKFGYSSELKISAIIGVDPVDGTGKGKQTPPPVLTYEPNSFNLEKMPVLVIGSGLGELARNPLFPPCAPTGVNHREFFQECQGPAWHFVAKDYGHLDMLDDDTKGLRGKSSYCLCKNGEERKPMRRFIGGIVVSFLMAYLEDDDCELVKIKDGCHEGVPVEIQEFEVKK</sequence>
<dbReference type="EMBL" id="JAGKQM010000012">
    <property type="protein sequence ID" value="KAH0898927.1"/>
    <property type="molecule type" value="Genomic_DNA"/>
</dbReference>
<accession>A0ABQ8B353</accession>
<evidence type="ECO:0008006" key="3">
    <source>
        <dbReference type="Google" id="ProtNLM"/>
    </source>
</evidence>
<reference evidence="1 2" key="1">
    <citation type="submission" date="2021-05" db="EMBL/GenBank/DDBJ databases">
        <title>Genome Assembly of Synthetic Allotetraploid Brassica napus Reveals Homoeologous Exchanges between Subgenomes.</title>
        <authorList>
            <person name="Davis J.T."/>
        </authorList>
    </citation>
    <scope>NUCLEOTIDE SEQUENCE [LARGE SCALE GENOMIC DNA]</scope>
    <source>
        <strain evidence="2">cv. Da-Ae</strain>
        <tissue evidence="1">Seedling</tissue>
    </source>
</reference>
<evidence type="ECO:0000313" key="1">
    <source>
        <dbReference type="EMBL" id="KAH0898927.1"/>
    </source>
</evidence>
<evidence type="ECO:0000313" key="2">
    <source>
        <dbReference type="Proteomes" id="UP000824890"/>
    </source>
</evidence>
<dbReference type="InterPro" id="IPR017395">
    <property type="entry name" value="Chlorophyllase-like"/>
</dbReference>
<name>A0ABQ8B353_BRANA</name>
<dbReference type="SUPFAM" id="SSF53474">
    <property type="entry name" value="alpha/beta-Hydrolases"/>
    <property type="match status" value="1"/>
</dbReference>
<proteinExistence type="predicted"/>
<comment type="caution">
    <text evidence="1">The sequence shown here is derived from an EMBL/GenBank/DDBJ whole genome shotgun (WGS) entry which is preliminary data.</text>
</comment>